<proteinExistence type="predicted"/>
<protein>
    <submittedName>
        <fullName evidence="1">Uncharacterized protein</fullName>
    </submittedName>
</protein>
<comment type="caution">
    <text evidence="1">The sequence shown here is derived from an EMBL/GenBank/DDBJ whole genome shotgun (WGS) entry which is preliminary data.</text>
</comment>
<sequence>MPSCFSEVWLTLQSRPVGMLILPKEQRPLAVPPGICRWMHFSGWLPDPEVAQVSRDLAPAHNKDQPTSGEEFFLAKALLVAAGTRQAILSTEASSEGGNNVAESLELLEFAASAHPQQCIEPELGGVVAKVVPSAAFCSIQQVSINNPGSETLASTVSKIVGALGDSGCDARETLRGVYLPPLCCGC</sequence>
<name>A0AAV7RM73_PLEWA</name>
<dbReference type="Proteomes" id="UP001066276">
    <property type="component" value="Chromosome 5"/>
</dbReference>
<evidence type="ECO:0000313" key="2">
    <source>
        <dbReference type="Proteomes" id="UP001066276"/>
    </source>
</evidence>
<gene>
    <name evidence="1" type="ORF">NDU88_006330</name>
</gene>
<organism evidence="1 2">
    <name type="scientific">Pleurodeles waltl</name>
    <name type="common">Iberian ribbed newt</name>
    <dbReference type="NCBI Taxonomy" id="8319"/>
    <lineage>
        <taxon>Eukaryota</taxon>
        <taxon>Metazoa</taxon>
        <taxon>Chordata</taxon>
        <taxon>Craniata</taxon>
        <taxon>Vertebrata</taxon>
        <taxon>Euteleostomi</taxon>
        <taxon>Amphibia</taxon>
        <taxon>Batrachia</taxon>
        <taxon>Caudata</taxon>
        <taxon>Salamandroidea</taxon>
        <taxon>Salamandridae</taxon>
        <taxon>Pleurodelinae</taxon>
        <taxon>Pleurodeles</taxon>
    </lineage>
</organism>
<keyword evidence="2" id="KW-1185">Reference proteome</keyword>
<evidence type="ECO:0000313" key="1">
    <source>
        <dbReference type="EMBL" id="KAJ1153571.1"/>
    </source>
</evidence>
<reference evidence="1" key="1">
    <citation type="journal article" date="2022" name="bioRxiv">
        <title>Sequencing and chromosome-scale assembly of the giantPleurodeles waltlgenome.</title>
        <authorList>
            <person name="Brown T."/>
            <person name="Elewa A."/>
            <person name="Iarovenko S."/>
            <person name="Subramanian E."/>
            <person name="Araus A.J."/>
            <person name="Petzold A."/>
            <person name="Susuki M."/>
            <person name="Suzuki K.-i.T."/>
            <person name="Hayashi T."/>
            <person name="Toyoda A."/>
            <person name="Oliveira C."/>
            <person name="Osipova E."/>
            <person name="Leigh N.D."/>
            <person name="Simon A."/>
            <person name="Yun M.H."/>
        </authorList>
    </citation>
    <scope>NUCLEOTIDE SEQUENCE</scope>
    <source>
        <strain evidence="1">20211129_DDA</strain>
        <tissue evidence="1">Liver</tissue>
    </source>
</reference>
<dbReference type="AlphaFoldDB" id="A0AAV7RM73"/>
<dbReference type="EMBL" id="JANPWB010000009">
    <property type="protein sequence ID" value="KAJ1153571.1"/>
    <property type="molecule type" value="Genomic_DNA"/>
</dbReference>
<accession>A0AAV7RM73</accession>